<keyword evidence="3" id="KW-0378">Hydrolase</keyword>
<evidence type="ECO:0000256" key="6">
    <source>
        <dbReference type="ARBA" id="ARBA00023180"/>
    </source>
</evidence>
<sequence>MVFNKLFKEDNRNALVVLSLFVFVLSIYLMPIWPSLDLFYHNEDIDRDTAQIIESRGFKAENHRITTGDGYILTVTRIINPHVTDRSKLRPILLQHGYQCNANLWIINSMGELTDDGKWVEDNNDGPAQIIESRGFKAENHRITTGDGYILTVTRIINPHVTDRSKLRPILLQHGYQCNANLWIINSMGELTDDGKWVEDNNDGPVGNTLGFVLAVNGYDVWLANMRGNMYSLHHTRYRSYDPIFWRFSIDEMIDYDLPAMISYIQKETQKEQLSYIGHSQGTIMMFGLLASQPHYSNIIKPFIAMSPVPFMGNSTSPLVQYGSYILSFLRTTETPFLLLGRAQKHIAHLCDTSYIARVICYRVMYSCLGYQEEQFNFTRTGVYVANLPAGSSSWNAAHLLQMVYSNRPQRYDYGNNETNTMKYQSHEPPVYDMSAINSTNIALIYSANDWLNPVPDVEYLKSHLNVKLLDDYEVPDPTWNHMELLWALETGQFVNPRIPDIFTKKYIDVE</sequence>
<dbReference type="AlphaFoldDB" id="A0A7R9QGU5"/>
<feature type="domain" description="Partial AB-hydrolase lipase" evidence="9">
    <location>
        <begin position="128"/>
        <end position="186"/>
    </location>
</feature>
<dbReference type="InterPro" id="IPR029058">
    <property type="entry name" value="AB_hydrolase_fold"/>
</dbReference>
<keyword evidence="11" id="KW-1185">Reference proteome</keyword>
<dbReference type="GO" id="GO:0016787">
    <property type="term" value="F:hydrolase activity"/>
    <property type="evidence" value="ECO:0007669"/>
    <property type="project" value="UniProtKB-KW"/>
</dbReference>
<dbReference type="EMBL" id="CAJPVJ010002022">
    <property type="protein sequence ID" value="CAG2165664.1"/>
    <property type="molecule type" value="Genomic_DNA"/>
</dbReference>
<gene>
    <name evidence="10" type="ORF">ONB1V03_LOCUS5203</name>
</gene>
<keyword evidence="7" id="KW-1133">Transmembrane helix</keyword>
<comment type="similarity">
    <text evidence="1">Belongs to the AB hydrolase superfamily. Lipase family.</text>
</comment>
<reference evidence="10" key="1">
    <citation type="submission" date="2020-11" db="EMBL/GenBank/DDBJ databases">
        <authorList>
            <person name="Tran Van P."/>
        </authorList>
    </citation>
    <scope>NUCLEOTIDE SEQUENCE</scope>
</reference>
<keyword evidence="4" id="KW-0442">Lipid degradation</keyword>
<dbReference type="Pfam" id="PF04083">
    <property type="entry name" value="Abhydro_lipase"/>
    <property type="match status" value="2"/>
</dbReference>
<feature type="domain" description="Partial AB-hydrolase lipase" evidence="9">
    <location>
        <begin position="49"/>
        <end position="108"/>
    </location>
</feature>
<dbReference type="FunFam" id="3.40.50.1820:FF:000057">
    <property type="entry name" value="Lipase"/>
    <property type="match status" value="1"/>
</dbReference>
<evidence type="ECO:0000256" key="3">
    <source>
        <dbReference type="ARBA" id="ARBA00022801"/>
    </source>
</evidence>
<evidence type="ECO:0000256" key="2">
    <source>
        <dbReference type="ARBA" id="ARBA00022729"/>
    </source>
</evidence>
<evidence type="ECO:0000256" key="5">
    <source>
        <dbReference type="ARBA" id="ARBA00023098"/>
    </source>
</evidence>
<keyword evidence="2" id="KW-0732">Signal</keyword>
<evidence type="ECO:0000259" key="9">
    <source>
        <dbReference type="Pfam" id="PF04083"/>
    </source>
</evidence>
<name>A0A7R9QGU5_9ACAR</name>
<dbReference type="InterPro" id="IPR006693">
    <property type="entry name" value="AB_hydrolase_lipase"/>
</dbReference>
<evidence type="ECO:0000259" key="8">
    <source>
        <dbReference type="Pfam" id="PF00561"/>
    </source>
</evidence>
<evidence type="ECO:0000313" key="11">
    <source>
        <dbReference type="Proteomes" id="UP000728032"/>
    </source>
</evidence>
<dbReference type="GO" id="GO:0016042">
    <property type="term" value="P:lipid catabolic process"/>
    <property type="evidence" value="ECO:0007669"/>
    <property type="project" value="UniProtKB-KW"/>
</dbReference>
<dbReference type="Gene3D" id="3.40.50.1820">
    <property type="entry name" value="alpha/beta hydrolase"/>
    <property type="match status" value="2"/>
</dbReference>
<dbReference type="EMBL" id="OC916847">
    <property type="protein sequence ID" value="CAD7645435.1"/>
    <property type="molecule type" value="Genomic_DNA"/>
</dbReference>
<proteinExistence type="inferred from homology"/>
<dbReference type="InterPro" id="IPR000073">
    <property type="entry name" value="AB_hydrolase_1"/>
</dbReference>
<evidence type="ECO:0000256" key="4">
    <source>
        <dbReference type="ARBA" id="ARBA00022963"/>
    </source>
</evidence>
<evidence type="ECO:0000256" key="7">
    <source>
        <dbReference type="SAM" id="Phobius"/>
    </source>
</evidence>
<dbReference type="Pfam" id="PF00561">
    <property type="entry name" value="Abhydrolase_1"/>
    <property type="match status" value="1"/>
</dbReference>
<keyword evidence="5" id="KW-0443">Lipid metabolism</keyword>
<organism evidence="10">
    <name type="scientific">Oppiella nova</name>
    <dbReference type="NCBI Taxonomy" id="334625"/>
    <lineage>
        <taxon>Eukaryota</taxon>
        <taxon>Metazoa</taxon>
        <taxon>Ecdysozoa</taxon>
        <taxon>Arthropoda</taxon>
        <taxon>Chelicerata</taxon>
        <taxon>Arachnida</taxon>
        <taxon>Acari</taxon>
        <taxon>Acariformes</taxon>
        <taxon>Sarcoptiformes</taxon>
        <taxon>Oribatida</taxon>
        <taxon>Brachypylina</taxon>
        <taxon>Oppioidea</taxon>
        <taxon>Oppiidae</taxon>
        <taxon>Oppiella</taxon>
    </lineage>
</organism>
<dbReference type="PANTHER" id="PTHR11005">
    <property type="entry name" value="LYSOSOMAL ACID LIPASE-RELATED"/>
    <property type="match status" value="1"/>
</dbReference>
<dbReference type="Proteomes" id="UP000728032">
    <property type="component" value="Unassembled WGS sequence"/>
</dbReference>
<feature type="domain" description="AB hydrolase-1" evidence="8">
    <location>
        <begin position="214"/>
        <end position="312"/>
    </location>
</feature>
<dbReference type="SUPFAM" id="SSF53474">
    <property type="entry name" value="alpha/beta-Hydrolases"/>
    <property type="match status" value="2"/>
</dbReference>
<evidence type="ECO:0000313" key="10">
    <source>
        <dbReference type="EMBL" id="CAD7645435.1"/>
    </source>
</evidence>
<keyword evidence="7" id="KW-0812">Transmembrane</keyword>
<protein>
    <submittedName>
        <fullName evidence="10">Uncharacterized protein</fullName>
    </submittedName>
</protein>
<evidence type="ECO:0000256" key="1">
    <source>
        <dbReference type="ARBA" id="ARBA00010701"/>
    </source>
</evidence>
<dbReference type="OrthoDB" id="6497528at2759"/>
<accession>A0A7R9QGU5</accession>
<feature type="transmembrane region" description="Helical" evidence="7">
    <location>
        <begin position="12"/>
        <end position="33"/>
    </location>
</feature>
<keyword evidence="7" id="KW-0472">Membrane</keyword>
<keyword evidence="6" id="KW-0325">Glycoprotein</keyword>